<proteinExistence type="predicted"/>
<dbReference type="Pfam" id="PF03124">
    <property type="entry name" value="EXS"/>
    <property type="match status" value="1"/>
</dbReference>
<feature type="domain" description="EXS" evidence="6">
    <location>
        <begin position="206"/>
        <end position="409"/>
    </location>
</feature>
<dbReference type="InterPro" id="IPR004342">
    <property type="entry name" value="EXS_C"/>
</dbReference>
<sequence>MEPHPDDPILVEPSDWAKIFPLYYRILLLGCFGVWCWCLNLHGLRIAGIDARTILQGSTGPDDNFDCSACSPEAAPSSLERSRTATEGLPAHVPNWWCYLLVPEDIPNVKRFIILATGIVLIGILTLPFHILAYADRMRFFRALGRVLYPSLTAPVFFCDVIMADILTSFARVFSDSWASLCDLSALLLPGSGGDPQTPDRINFSFEQCGYSVFGPLVICLPYLLRFRQCINEALSSPAGPVRRRHLANAAKYASSFPVVLLSGYEKYLSWKTKDHDGDGTITPRDHILTLLSQLWLLSAIVNTLYSIYWDTAVDWNLGYTARGRTHCHPFLRPHIIFDNALYYAAIAINVLLRTTWTLKISPHLPIETLPLGGFTLEWLEVLRRWLWVYFRVEREWLDKKVPLTASTD</sequence>
<evidence type="ECO:0000256" key="2">
    <source>
        <dbReference type="ARBA" id="ARBA00022692"/>
    </source>
</evidence>
<dbReference type="PANTHER" id="PTHR10783">
    <property type="entry name" value="XENOTROPIC AND POLYTROPIC RETROVIRUS RECEPTOR 1-RELATED"/>
    <property type="match status" value="1"/>
</dbReference>
<evidence type="ECO:0000256" key="3">
    <source>
        <dbReference type="ARBA" id="ARBA00022989"/>
    </source>
</evidence>
<evidence type="ECO:0000313" key="7">
    <source>
        <dbReference type="EMBL" id="RKP36872.1"/>
    </source>
</evidence>
<dbReference type="AlphaFoldDB" id="A0A4P9ZVK2"/>
<dbReference type="EMBL" id="ML002581">
    <property type="protein sequence ID" value="RKP36872.1"/>
    <property type="molecule type" value="Genomic_DNA"/>
</dbReference>
<name>A0A4P9ZVK2_9FUNG</name>
<feature type="transmembrane region" description="Helical" evidence="5">
    <location>
        <begin position="112"/>
        <end position="135"/>
    </location>
</feature>
<dbReference type="PROSITE" id="PS51380">
    <property type="entry name" value="EXS"/>
    <property type="match status" value="1"/>
</dbReference>
<comment type="subcellular location">
    <subcellularLocation>
        <location evidence="1">Membrane</location>
        <topology evidence="1">Multi-pass membrane protein</topology>
    </subcellularLocation>
</comment>
<dbReference type="STRING" id="215637.A0A4P9ZVK2"/>
<accession>A0A4P9ZVK2</accession>
<evidence type="ECO:0000313" key="8">
    <source>
        <dbReference type="Proteomes" id="UP000268162"/>
    </source>
</evidence>
<feature type="transmembrane region" description="Helical" evidence="5">
    <location>
        <begin position="22"/>
        <end position="42"/>
    </location>
</feature>
<organism evidence="7 8">
    <name type="scientific">Dimargaris cristalligena</name>
    <dbReference type="NCBI Taxonomy" id="215637"/>
    <lineage>
        <taxon>Eukaryota</taxon>
        <taxon>Fungi</taxon>
        <taxon>Fungi incertae sedis</taxon>
        <taxon>Zoopagomycota</taxon>
        <taxon>Kickxellomycotina</taxon>
        <taxon>Dimargaritomycetes</taxon>
        <taxon>Dimargaritales</taxon>
        <taxon>Dimargaritaceae</taxon>
        <taxon>Dimargaris</taxon>
    </lineage>
</organism>
<reference evidence="8" key="1">
    <citation type="journal article" date="2018" name="Nat. Microbiol.">
        <title>Leveraging single-cell genomics to expand the fungal tree of life.</title>
        <authorList>
            <person name="Ahrendt S.R."/>
            <person name="Quandt C.A."/>
            <person name="Ciobanu D."/>
            <person name="Clum A."/>
            <person name="Salamov A."/>
            <person name="Andreopoulos B."/>
            <person name="Cheng J.F."/>
            <person name="Woyke T."/>
            <person name="Pelin A."/>
            <person name="Henrissat B."/>
            <person name="Reynolds N.K."/>
            <person name="Benny G.L."/>
            <person name="Smith M.E."/>
            <person name="James T.Y."/>
            <person name="Grigoriev I.V."/>
        </authorList>
    </citation>
    <scope>NUCLEOTIDE SEQUENCE [LARGE SCALE GENOMIC DNA]</scope>
    <source>
        <strain evidence="8">RSA 468</strain>
    </source>
</reference>
<dbReference type="Proteomes" id="UP000268162">
    <property type="component" value="Unassembled WGS sequence"/>
</dbReference>
<gene>
    <name evidence="7" type="ORF">BJ085DRAFT_24658</name>
</gene>
<keyword evidence="3 5" id="KW-1133">Transmembrane helix</keyword>
<evidence type="ECO:0000256" key="4">
    <source>
        <dbReference type="ARBA" id="ARBA00023136"/>
    </source>
</evidence>
<keyword evidence="2 5" id="KW-0812">Transmembrane</keyword>
<dbReference type="GO" id="GO:0005737">
    <property type="term" value="C:cytoplasm"/>
    <property type="evidence" value="ECO:0007669"/>
    <property type="project" value="TreeGrafter"/>
</dbReference>
<protein>
    <submittedName>
        <fullName evidence="7">EXS family-domain-containing protein</fullName>
    </submittedName>
</protein>
<evidence type="ECO:0000259" key="6">
    <source>
        <dbReference type="PROSITE" id="PS51380"/>
    </source>
</evidence>
<evidence type="ECO:0000256" key="1">
    <source>
        <dbReference type="ARBA" id="ARBA00004141"/>
    </source>
</evidence>
<dbReference type="GO" id="GO:0016020">
    <property type="term" value="C:membrane"/>
    <property type="evidence" value="ECO:0007669"/>
    <property type="project" value="UniProtKB-SubCell"/>
</dbReference>
<keyword evidence="8" id="KW-1185">Reference proteome</keyword>
<dbReference type="PANTHER" id="PTHR10783:SF46">
    <property type="entry name" value="PROTEIN ERD1 HOMOLOG 2"/>
    <property type="match status" value="1"/>
</dbReference>
<keyword evidence="4 5" id="KW-0472">Membrane</keyword>
<evidence type="ECO:0000256" key="5">
    <source>
        <dbReference type="SAM" id="Phobius"/>
    </source>
</evidence>